<reference evidence="9" key="1">
    <citation type="journal article" date="2012" name="Nature">
        <title>The oyster genome reveals stress adaptation and complexity of shell formation.</title>
        <authorList>
            <person name="Zhang G."/>
            <person name="Fang X."/>
            <person name="Guo X."/>
            <person name="Li L."/>
            <person name="Luo R."/>
            <person name="Xu F."/>
            <person name="Yang P."/>
            <person name="Zhang L."/>
            <person name="Wang X."/>
            <person name="Qi H."/>
            <person name="Xiong Z."/>
            <person name="Que H."/>
            <person name="Xie Y."/>
            <person name="Holland P.W."/>
            <person name="Paps J."/>
            <person name="Zhu Y."/>
            <person name="Wu F."/>
            <person name="Chen Y."/>
            <person name="Wang J."/>
            <person name="Peng C."/>
            <person name="Meng J."/>
            <person name="Yang L."/>
            <person name="Liu J."/>
            <person name="Wen B."/>
            <person name="Zhang N."/>
            <person name="Huang Z."/>
            <person name="Zhu Q."/>
            <person name="Feng Y."/>
            <person name="Mount A."/>
            <person name="Hedgecock D."/>
            <person name="Xu Z."/>
            <person name="Liu Y."/>
            <person name="Domazet-Loso T."/>
            <person name="Du Y."/>
            <person name="Sun X."/>
            <person name="Zhang S."/>
            <person name="Liu B."/>
            <person name="Cheng P."/>
            <person name="Jiang X."/>
            <person name="Li J."/>
            <person name="Fan D."/>
            <person name="Wang W."/>
            <person name="Fu W."/>
            <person name="Wang T."/>
            <person name="Wang B."/>
            <person name="Zhang J."/>
            <person name="Peng Z."/>
            <person name="Li Y."/>
            <person name="Li N."/>
            <person name="Wang J."/>
            <person name="Chen M."/>
            <person name="He Y."/>
            <person name="Tan F."/>
            <person name="Song X."/>
            <person name="Zheng Q."/>
            <person name="Huang R."/>
            <person name="Yang H."/>
            <person name="Du X."/>
            <person name="Chen L."/>
            <person name="Yang M."/>
            <person name="Gaffney P.M."/>
            <person name="Wang S."/>
            <person name="Luo L."/>
            <person name="She Z."/>
            <person name="Ming Y."/>
            <person name="Huang W."/>
            <person name="Zhang S."/>
            <person name="Huang B."/>
            <person name="Zhang Y."/>
            <person name="Qu T."/>
            <person name="Ni P."/>
            <person name="Miao G."/>
            <person name="Wang J."/>
            <person name="Wang Q."/>
            <person name="Steinberg C.E."/>
            <person name="Wang H."/>
            <person name="Li N."/>
            <person name="Qian L."/>
            <person name="Zhang G."/>
            <person name="Li Y."/>
            <person name="Yang H."/>
            <person name="Liu X."/>
            <person name="Wang J."/>
            <person name="Yin Y."/>
            <person name="Wang J."/>
        </authorList>
    </citation>
    <scope>NUCLEOTIDE SEQUENCE [LARGE SCALE GENOMIC DNA]</scope>
    <source>
        <strain evidence="9">05x7-T-G4-1.051#20</strain>
    </source>
</reference>
<proteinExistence type="predicted"/>
<dbReference type="Pfam" id="PF00084">
    <property type="entry name" value="Sushi"/>
    <property type="match status" value="2"/>
</dbReference>
<dbReference type="InParanoid" id="K1S1X9"/>
<protein>
    <submittedName>
        <fullName evidence="9">Low-density lipoprotein receptor-related protein 4</fullName>
    </submittedName>
</protein>
<evidence type="ECO:0000256" key="2">
    <source>
        <dbReference type="ARBA" id="ARBA00022729"/>
    </source>
</evidence>
<dbReference type="SUPFAM" id="SSF57184">
    <property type="entry name" value="Growth factor receptor domain"/>
    <property type="match status" value="1"/>
</dbReference>
<comment type="caution">
    <text evidence="6">Lacks conserved residue(s) required for the propagation of feature annotation.</text>
</comment>
<dbReference type="PANTHER" id="PTHR46513">
    <property type="entry name" value="VITELLOGENIN RECEPTOR-LIKE PROTEIN-RELATED-RELATED"/>
    <property type="match status" value="1"/>
</dbReference>
<dbReference type="SMART" id="SM00135">
    <property type="entry name" value="LY"/>
    <property type="match status" value="8"/>
</dbReference>
<keyword evidence="4" id="KW-1015">Disulfide bond</keyword>
<dbReference type="InterPro" id="IPR035976">
    <property type="entry name" value="Sushi/SCR/CCP_sf"/>
</dbReference>
<dbReference type="SMART" id="SM00032">
    <property type="entry name" value="CCP"/>
    <property type="match status" value="2"/>
</dbReference>
<evidence type="ECO:0000256" key="1">
    <source>
        <dbReference type="ARBA" id="ARBA00022536"/>
    </source>
</evidence>
<name>K1S1X9_MAGGI</name>
<dbReference type="InterPro" id="IPR000033">
    <property type="entry name" value="LDLR_classB_rpt"/>
</dbReference>
<sequence length="1078" mass="120509">MIEYSDLNGGNRRLLATDSDAALNNIVIHGQYLYFTARNRESITKMDKETGSKIPFMSEHPEFGRLDTLDIYADEHRDVSLSCSINNGLCSTFCFPTPNGRTCGCQDNFNLESDQLTCEGVFRCQTLQQNSTFKDGLLPYPGLYCHFKCNAGYEPAGNTTVLCGSEGQWMPPTDTLCKVRAIPGEKGLIIGAMNPPSIMAFKGIPNKSSSLNNFTVEVMPDASIIWSLASDPKKSVVFAAILNAIYTFHNFSFWQRPLVTMPTEYKGRSVVSGQIAFDFVSNNLYWCDSMLNWIAIKPAYNFNNTIYKVIVHKNLFLPEGLALDPEDGLMFFSDNDPNSRIEKAFLDGQNRVIIVYKGLARVLSLTVDTADDRLYWADSAKHTLEGSDFDGSNRRVVRRLTQASGLSYHQNFLHAVSYWTNSMLGVDPTSGSLLYSRNFPSLKPFAITVYDADSPNSFNDLIFDWIAELLGWIEPRQSSIRSFSVNSQITVTIYSNLQNPAFLTVDPHYGELYWISGSSEKSIVRGTWTRDAPRVLISAANLNLPRCLQYDVTSKRLIWIDNTIIKSSLTNGSDIGRHLDTNGATKMIVYKGYFVWMNEDTLYFDVASRAQYQLKTLQNSRNLAVFDSSLQRDRRGTCHILNGGCEEICLPVENGRRCECDIGLKLQPDQSCDSGFAYAASIAIDYSTGNLYYSAVGLTASQSYIGVLHRATTMHKTLFNNLDVPKDIALCSSQGYLFWTEVGIKGKIGRATMDGTSRNYITTTGIEMPNGLTVDFTSNRLFWTDGLLNRIESSDFNGGNRQVLAYDSDALINDIVVHGQYLYYTAWHRQKIIKMNKRTGSKVQFMSDHPEFGRLDSLDIYADEFRDVNPSCSERNGLCSTFCFPTSTGRICGCQDNINLQPDQLTCEGVVRCQTQQYNLNFTDCLPYPGHSCNFKCNPGYRLVMNTTVSCGPAGQWIPSTETLCDERGSTPEASKTDMAYTYMNAGLAAVGTLVVATVIVGIACLMKRTINARSFSERPSLNISNEMPSTLGARGYTSPEEHYHTIDPFYDTMHDGYNEPTRNPYLVLLESEEGAMQ</sequence>
<dbReference type="Gene3D" id="2.120.10.30">
    <property type="entry name" value="TolB, C-terminal domain"/>
    <property type="match status" value="4"/>
</dbReference>
<dbReference type="InterPro" id="IPR000436">
    <property type="entry name" value="Sushi_SCR_CCP_dom"/>
</dbReference>
<feature type="repeat" description="LDL-receptor class B" evidence="7">
    <location>
        <begin position="779"/>
        <end position="821"/>
    </location>
</feature>
<keyword evidence="9" id="KW-0675">Receptor</keyword>
<evidence type="ECO:0000313" key="9">
    <source>
        <dbReference type="EMBL" id="EKC41306.1"/>
    </source>
</evidence>
<evidence type="ECO:0000259" key="8">
    <source>
        <dbReference type="PROSITE" id="PS50923"/>
    </source>
</evidence>
<dbReference type="InterPro" id="IPR000742">
    <property type="entry name" value="EGF"/>
</dbReference>
<dbReference type="SMART" id="SM00181">
    <property type="entry name" value="EGF"/>
    <property type="match status" value="3"/>
</dbReference>
<organism evidence="9">
    <name type="scientific">Magallana gigas</name>
    <name type="common">Pacific oyster</name>
    <name type="synonym">Crassostrea gigas</name>
    <dbReference type="NCBI Taxonomy" id="29159"/>
    <lineage>
        <taxon>Eukaryota</taxon>
        <taxon>Metazoa</taxon>
        <taxon>Spiralia</taxon>
        <taxon>Lophotrochozoa</taxon>
        <taxon>Mollusca</taxon>
        <taxon>Bivalvia</taxon>
        <taxon>Autobranchia</taxon>
        <taxon>Pteriomorphia</taxon>
        <taxon>Ostreida</taxon>
        <taxon>Ostreoidea</taxon>
        <taxon>Ostreidae</taxon>
        <taxon>Magallana</taxon>
    </lineage>
</organism>
<dbReference type="AlphaFoldDB" id="K1S1X9"/>
<accession>K1S1X9</accession>
<dbReference type="FunFam" id="2.120.10.30:FF:000241">
    <property type="entry name" value="Low-density lipoprotein receptor-related protein 6"/>
    <property type="match status" value="1"/>
</dbReference>
<dbReference type="PROSITE" id="PS51120">
    <property type="entry name" value="LDLRB"/>
    <property type="match status" value="2"/>
</dbReference>
<keyword evidence="6" id="KW-0768">Sushi</keyword>
<keyword evidence="2" id="KW-0732">Signal</keyword>
<dbReference type="PANTHER" id="PTHR46513:SF44">
    <property type="entry name" value="LDL RECEPTOR RELATED PROTEIN 4"/>
    <property type="match status" value="1"/>
</dbReference>
<feature type="repeat" description="LDL-receptor class B" evidence="7">
    <location>
        <begin position="735"/>
        <end position="778"/>
    </location>
</feature>
<dbReference type="PROSITE" id="PS50923">
    <property type="entry name" value="SUSHI"/>
    <property type="match status" value="2"/>
</dbReference>
<feature type="domain" description="Sushi" evidence="8">
    <location>
        <begin position="122"/>
        <end position="179"/>
    </location>
</feature>
<evidence type="ECO:0000256" key="6">
    <source>
        <dbReference type="PROSITE-ProRule" id="PRU00302"/>
    </source>
</evidence>
<keyword evidence="1" id="KW-0245">EGF-like domain</keyword>
<keyword evidence="9" id="KW-0449">Lipoprotein</keyword>
<dbReference type="Pfam" id="PF14670">
    <property type="entry name" value="FXa_inhibition"/>
    <property type="match status" value="1"/>
</dbReference>
<dbReference type="SUPFAM" id="SSF63825">
    <property type="entry name" value="YWTD domain"/>
    <property type="match status" value="3"/>
</dbReference>
<dbReference type="SUPFAM" id="SSF57535">
    <property type="entry name" value="Complement control module/SCR domain"/>
    <property type="match status" value="2"/>
</dbReference>
<dbReference type="CDD" id="cd00033">
    <property type="entry name" value="CCP"/>
    <property type="match status" value="2"/>
</dbReference>
<evidence type="ECO:0000256" key="5">
    <source>
        <dbReference type="ARBA" id="ARBA00023180"/>
    </source>
</evidence>
<feature type="domain" description="Sushi" evidence="8">
    <location>
        <begin position="911"/>
        <end position="967"/>
    </location>
</feature>
<gene>
    <name evidence="9" type="ORF">CGI_10004404</name>
</gene>
<dbReference type="InterPro" id="IPR011042">
    <property type="entry name" value="6-blade_b-propeller_TolB-like"/>
</dbReference>
<evidence type="ECO:0000256" key="7">
    <source>
        <dbReference type="PROSITE-ProRule" id="PRU00461"/>
    </source>
</evidence>
<keyword evidence="5" id="KW-0325">Glycoprotein</keyword>
<evidence type="ECO:0000256" key="3">
    <source>
        <dbReference type="ARBA" id="ARBA00022737"/>
    </source>
</evidence>
<dbReference type="InterPro" id="IPR050778">
    <property type="entry name" value="Cueball_EGF_LRP_Nidogen"/>
</dbReference>
<evidence type="ECO:0000256" key="4">
    <source>
        <dbReference type="ARBA" id="ARBA00023157"/>
    </source>
</evidence>
<keyword evidence="3" id="KW-0677">Repeat</keyword>
<dbReference type="HOGENOM" id="CLU_013970_0_0_1"/>
<dbReference type="Gene3D" id="2.10.70.10">
    <property type="entry name" value="Complement Module, domain 1"/>
    <property type="match status" value="2"/>
</dbReference>
<dbReference type="Pfam" id="PF00058">
    <property type="entry name" value="Ldl_recept_b"/>
    <property type="match status" value="1"/>
</dbReference>
<dbReference type="EMBL" id="JH818385">
    <property type="protein sequence ID" value="EKC41306.1"/>
    <property type="molecule type" value="Genomic_DNA"/>
</dbReference>
<dbReference type="InterPro" id="IPR009030">
    <property type="entry name" value="Growth_fac_rcpt_cys_sf"/>
</dbReference>